<name>A0A2P7QUR9_9SPHN</name>
<evidence type="ECO:0000313" key="2">
    <source>
        <dbReference type="EMBL" id="PSJ41670.1"/>
    </source>
</evidence>
<keyword evidence="3" id="KW-1185">Reference proteome</keyword>
<evidence type="ECO:0000313" key="3">
    <source>
        <dbReference type="Proteomes" id="UP000241167"/>
    </source>
</evidence>
<keyword evidence="1" id="KW-1133">Transmembrane helix</keyword>
<sequence length="234" mass="25631">MNAAHEASRRRVPRPWDTDWLMLRGLAGALARQAQACVRSGGQVLDFGCGTMPYRAMIENQGAHYLAADLDGAPQVRIAPDGTLPVADRSIDTVLSVQVLEHVRDLDTYLGEAARVLKAQGSLLLSTHGNWLFHPHPEDHRRWTRTGLVVDIEARGFRVESMEAIAGPLATTTMIRLAGYAYFLRRLPLAGPVVAAALALVMNLRAWLEDRITPAGLRDDNACIYVVRCTKAAA</sequence>
<dbReference type="Gene3D" id="3.40.50.150">
    <property type="entry name" value="Vaccinia Virus protein VP39"/>
    <property type="match status" value="1"/>
</dbReference>
<reference evidence="2 3" key="1">
    <citation type="submission" date="2018-03" db="EMBL/GenBank/DDBJ databases">
        <title>The draft genome of Sphingosinicella sp. GL-C-18.</title>
        <authorList>
            <person name="Liu L."/>
            <person name="Li L."/>
            <person name="Liang L."/>
            <person name="Zhang X."/>
            <person name="Wang T."/>
        </authorList>
    </citation>
    <scope>NUCLEOTIDE SEQUENCE [LARGE SCALE GENOMIC DNA]</scope>
    <source>
        <strain evidence="2 3">GL-C-18</strain>
    </source>
</reference>
<proteinExistence type="predicted"/>
<keyword evidence="1" id="KW-0812">Transmembrane</keyword>
<dbReference type="SUPFAM" id="SSF53335">
    <property type="entry name" value="S-adenosyl-L-methionine-dependent methyltransferases"/>
    <property type="match status" value="1"/>
</dbReference>
<gene>
    <name evidence="2" type="ORF">C7I55_05055</name>
</gene>
<dbReference type="EMBL" id="PXYI01000002">
    <property type="protein sequence ID" value="PSJ41670.1"/>
    <property type="molecule type" value="Genomic_DNA"/>
</dbReference>
<evidence type="ECO:0008006" key="4">
    <source>
        <dbReference type="Google" id="ProtNLM"/>
    </source>
</evidence>
<dbReference type="InterPro" id="IPR029063">
    <property type="entry name" value="SAM-dependent_MTases_sf"/>
</dbReference>
<dbReference type="Proteomes" id="UP000241167">
    <property type="component" value="Unassembled WGS sequence"/>
</dbReference>
<comment type="caution">
    <text evidence="2">The sequence shown here is derived from an EMBL/GenBank/DDBJ whole genome shotgun (WGS) entry which is preliminary data.</text>
</comment>
<dbReference type="Pfam" id="PF13489">
    <property type="entry name" value="Methyltransf_23"/>
    <property type="match status" value="1"/>
</dbReference>
<dbReference type="AlphaFoldDB" id="A0A2P7QUR9"/>
<protein>
    <recommendedName>
        <fullName evidence="4">Class I SAM-dependent methyltransferase</fullName>
    </recommendedName>
</protein>
<accession>A0A2P7QUR9</accession>
<evidence type="ECO:0000256" key="1">
    <source>
        <dbReference type="SAM" id="Phobius"/>
    </source>
</evidence>
<keyword evidence="1" id="KW-0472">Membrane</keyword>
<feature type="transmembrane region" description="Helical" evidence="1">
    <location>
        <begin position="189"/>
        <end position="208"/>
    </location>
</feature>
<organism evidence="2 3">
    <name type="scientific">Allosphingosinicella deserti</name>
    <dbReference type="NCBI Taxonomy" id="2116704"/>
    <lineage>
        <taxon>Bacteria</taxon>
        <taxon>Pseudomonadati</taxon>
        <taxon>Pseudomonadota</taxon>
        <taxon>Alphaproteobacteria</taxon>
        <taxon>Sphingomonadales</taxon>
        <taxon>Sphingomonadaceae</taxon>
        <taxon>Allosphingosinicella</taxon>
    </lineage>
</organism>
<dbReference type="OrthoDB" id="9777830at2"/>